<keyword evidence="7 9" id="KW-0472">Membrane</keyword>
<dbReference type="GO" id="GO:0016192">
    <property type="term" value="P:vesicle-mediated transport"/>
    <property type="evidence" value="ECO:0007669"/>
    <property type="project" value="InterPro"/>
</dbReference>
<dbReference type="GO" id="GO:0030121">
    <property type="term" value="C:AP-1 adaptor complex"/>
    <property type="evidence" value="ECO:0007669"/>
    <property type="project" value="InterPro"/>
</dbReference>
<dbReference type="Gene3D" id="1.25.10.10">
    <property type="entry name" value="Leucine-rich Repeat Variant"/>
    <property type="match status" value="1"/>
</dbReference>
<dbReference type="GO" id="GO:0006886">
    <property type="term" value="P:intracellular protein transport"/>
    <property type="evidence" value="ECO:0007669"/>
    <property type="project" value="UniProtKB-UniRule"/>
</dbReference>
<dbReference type="Proteomes" id="UP000063063">
    <property type="component" value="Chromosome 20"/>
</dbReference>
<keyword evidence="6 9" id="KW-0333">Golgi apparatus</keyword>
<dbReference type="SUPFAM" id="SSF49348">
    <property type="entry name" value="Clathrin adaptor appendage domain"/>
    <property type="match status" value="1"/>
</dbReference>
<dbReference type="InterPro" id="IPR008152">
    <property type="entry name" value="Clathrin_a/b/g-adaptin_app_Ig"/>
</dbReference>
<proteinExistence type="inferred from homology"/>
<dbReference type="GeneID" id="22574585"/>
<dbReference type="RefSeq" id="XP_010698575.1">
    <property type="nucleotide sequence ID" value="XM_010700273.1"/>
</dbReference>
<dbReference type="InterPro" id="IPR013041">
    <property type="entry name" value="Clathrin_app_Ig-like_sf"/>
</dbReference>
<evidence type="ECO:0000256" key="5">
    <source>
        <dbReference type="ARBA" id="ARBA00022927"/>
    </source>
</evidence>
<evidence type="ECO:0000259" key="10">
    <source>
        <dbReference type="PROSITE" id="PS50180"/>
    </source>
</evidence>
<dbReference type="eggNOG" id="KOG1062">
    <property type="taxonomic scope" value="Eukaryota"/>
</dbReference>
<evidence type="ECO:0000256" key="8">
    <source>
        <dbReference type="ARBA" id="ARBA00023329"/>
    </source>
</evidence>
<evidence type="ECO:0000313" key="11">
    <source>
        <dbReference type="EMBL" id="AIN97868.1"/>
    </source>
</evidence>
<dbReference type="Pfam" id="PF02883">
    <property type="entry name" value="Alpha_adaptinC2"/>
    <property type="match status" value="1"/>
</dbReference>
<keyword evidence="8 9" id="KW-0968">Cytoplasmic vesicle</keyword>
<evidence type="ECO:0000313" key="12">
    <source>
        <dbReference type="Proteomes" id="UP000063063"/>
    </source>
</evidence>
<dbReference type="InterPro" id="IPR050840">
    <property type="entry name" value="Adaptor_Complx_Large_Subunit"/>
</dbReference>
<sequence>MSSMDSMRLQASIRLIRQCKTTEEERSNVKIISAQLRKGFADAKPYIRVRYMLILLYIRMLGYPTEFAHMEVLKLLSQTDFSGIRIGYLSLQLLFNEDHELLTLVENRMLAHLSINGSCQSISYEQLCLIGISLNASANIASEDMCRDLLDSILRLFQNSPQQLRSKAALAALRVVRKVPDQAGYILEHCTDLFDGNNESLMCVLTLVIECLQSDAGANMIGTFRKHAMGAVRVLKGLVLSSRITEADVSGITDPFLQAKLLHFMRIIGAGSEVTSEALNDVLAQVITNTDATHNVGSAVLYECVRTINAIESDGGLRTLAVNTISRFLSSVKDNNLRFVGLQTLLTYSSKDFDAVVQHQAIILECLRDTDLSIRRRALDLTVTLITANNVRLLVPDLIAYMSLCSEEMKSDVARHICDVIDTHYPSEMWRVDYSIRFLKVAKQFAPLDFARRLLVVLLSQTKDVQTRAVEALWEEASCPFDGRHHARKAFLMVALWCIGEYVELLLDAVKGLTGADVATCLSSLTTNTTFTLIKQYGLTALMKVATKCPDAKPQAMATFASNMTSMDCELQQRACEYTSLLVDFPQEAVFSFSQMPAIAPKTEAVKPVEVVTLTEMQLLQETTNTLDDLFNFDGASKPAQLPPTRDSSSTMVALSSQAGSLFSACCDAPPVPQRAPSNANTFDDLFGNSNAVSVPAACESPPVADRSIKSELASPKGSRGVTGVCAFNCSDFKVLLSGRMEGSIIFADLVVQSNLNEAVEQLSFSVATLRMCTVEVAPLPSTMMPYGVATQQLKVDNTQNTANPRTLTLRVRISYAVHGAPREQMFEVSQTL</sequence>
<keyword evidence="12" id="KW-1185">Reference proteome</keyword>
<dbReference type="PANTHER" id="PTHR22780">
    <property type="entry name" value="ADAPTIN, ALPHA/GAMMA/EPSILON"/>
    <property type="match status" value="1"/>
</dbReference>
<reference evidence="11 12" key="1">
    <citation type="journal article" date="2015" name="Sci. Rep.">
        <title>The genome of Leishmania panamensis: insights into genomics of the L. (Viannia) subgenus.</title>
        <authorList>
            <person name="Llanes A."/>
            <person name="Restrepo C.M."/>
            <person name="Vecchio G.D."/>
            <person name="Anguizola F.J."/>
            <person name="Lleonart R."/>
        </authorList>
    </citation>
    <scope>NUCLEOTIDE SEQUENCE [LARGE SCALE GENOMIC DNA]</scope>
    <source>
        <strain evidence="11 12">MHOM/PA/94/PSC-1</strain>
    </source>
</reference>
<keyword evidence="4 9" id="KW-0813">Transport</keyword>
<evidence type="ECO:0000256" key="1">
    <source>
        <dbReference type="ARBA" id="ARBA00004156"/>
    </source>
</evidence>
<evidence type="ECO:0000256" key="3">
    <source>
        <dbReference type="ARBA" id="ARBA00006613"/>
    </source>
</evidence>
<dbReference type="InterPro" id="IPR002553">
    <property type="entry name" value="Clathrin/coatomer_adapt-like_N"/>
</dbReference>
<gene>
    <name evidence="11" type="ORF">LPMP_203740</name>
</gene>
<comment type="subcellular location">
    <subcellularLocation>
        <location evidence="1">Cytoplasmic vesicle membrane</location>
    </subcellularLocation>
    <subcellularLocation>
        <location evidence="2">Golgi apparatus</location>
    </subcellularLocation>
</comment>
<comment type="similarity">
    <text evidence="3 9">Belongs to the adaptor complexes large subunit family.</text>
</comment>
<feature type="domain" description="GAE" evidence="10">
    <location>
        <begin position="720"/>
        <end position="833"/>
    </location>
</feature>
<evidence type="ECO:0000256" key="7">
    <source>
        <dbReference type="ARBA" id="ARBA00023136"/>
    </source>
</evidence>
<evidence type="ECO:0000256" key="9">
    <source>
        <dbReference type="PIRNR" id="PIRNR037094"/>
    </source>
</evidence>
<dbReference type="InterPro" id="IPR017107">
    <property type="entry name" value="AP1_complex_gsu"/>
</dbReference>
<accession>A0A088RPH7</accession>
<dbReference type="SMART" id="SM00809">
    <property type="entry name" value="Alpha_adaptinC2"/>
    <property type="match status" value="1"/>
</dbReference>
<dbReference type="InterPro" id="IPR011989">
    <property type="entry name" value="ARM-like"/>
</dbReference>
<dbReference type="Pfam" id="PF01602">
    <property type="entry name" value="Adaptin_N"/>
    <property type="match status" value="1"/>
</dbReference>
<organism evidence="11 12">
    <name type="scientific">Leishmania panamensis</name>
    <dbReference type="NCBI Taxonomy" id="5679"/>
    <lineage>
        <taxon>Eukaryota</taxon>
        <taxon>Discoba</taxon>
        <taxon>Euglenozoa</taxon>
        <taxon>Kinetoplastea</taxon>
        <taxon>Metakinetoplastina</taxon>
        <taxon>Trypanosomatida</taxon>
        <taxon>Trypanosomatidae</taxon>
        <taxon>Leishmaniinae</taxon>
        <taxon>Leishmania</taxon>
        <taxon>Leishmania guyanensis species complex</taxon>
    </lineage>
</organism>
<dbReference type="EMBL" id="CP009389">
    <property type="protein sequence ID" value="AIN97868.1"/>
    <property type="molecule type" value="Genomic_DNA"/>
</dbReference>
<name>A0A088RPH7_LEIPA</name>
<evidence type="ECO:0000256" key="4">
    <source>
        <dbReference type="ARBA" id="ARBA00022448"/>
    </source>
</evidence>
<evidence type="ECO:0000256" key="2">
    <source>
        <dbReference type="ARBA" id="ARBA00004555"/>
    </source>
</evidence>
<dbReference type="AlphaFoldDB" id="A0A088RPH7"/>
<dbReference type="KEGG" id="lpan:LPMP_203740"/>
<dbReference type="VEuPathDB" id="TriTrypDB:LPMP_203740"/>
<keyword evidence="5 9" id="KW-0653">Protein transport</keyword>
<dbReference type="InterPro" id="IPR008153">
    <property type="entry name" value="GAE_dom"/>
</dbReference>
<protein>
    <recommendedName>
        <fullName evidence="9">AP-1 complex subunit gamma</fullName>
    </recommendedName>
</protein>
<dbReference type="InterPro" id="IPR016024">
    <property type="entry name" value="ARM-type_fold"/>
</dbReference>
<evidence type="ECO:0000256" key="6">
    <source>
        <dbReference type="ARBA" id="ARBA00023034"/>
    </source>
</evidence>
<dbReference type="PIRSF" id="PIRSF037094">
    <property type="entry name" value="AP1_complex_gamma"/>
    <property type="match status" value="1"/>
</dbReference>
<dbReference type="Gene3D" id="2.60.40.1230">
    <property type="match status" value="1"/>
</dbReference>
<dbReference type="OrthoDB" id="28053at2759"/>
<dbReference type="VEuPathDB" id="TriTrypDB:LPAL13_200043500"/>
<dbReference type="PROSITE" id="PS50180">
    <property type="entry name" value="GAE"/>
    <property type="match status" value="1"/>
</dbReference>
<dbReference type="SUPFAM" id="SSF48371">
    <property type="entry name" value="ARM repeat"/>
    <property type="match status" value="1"/>
</dbReference>